<dbReference type="PANTHER" id="PTHR10903:SF170">
    <property type="entry name" value="GTPASE IMAP FAMILY MEMBER 7"/>
    <property type="match status" value="1"/>
</dbReference>
<evidence type="ECO:0000256" key="1">
    <source>
        <dbReference type="ARBA" id="ARBA00008535"/>
    </source>
</evidence>
<evidence type="ECO:0000256" key="4">
    <source>
        <dbReference type="SAM" id="MobiDB-lite"/>
    </source>
</evidence>
<feature type="compositionally biased region" description="Basic and acidic residues" evidence="4">
    <location>
        <begin position="296"/>
        <end position="306"/>
    </location>
</feature>
<dbReference type="InterPro" id="IPR006703">
    <property type="entry name" value="G_AIG1"/>
</dbReference>
<proteinExistence type="inferred from homology"/>
<reference evidence="6" key="2">
    <citation type="submission" date="2025-09" db="UniProtKB">
        <authorList>
            <consortium name="Ensembl"/>
        </authorList>
    </citation>
    <scope>IDENTIFICATION</scope>
</reference>
<sequence length="332" mass="36131">TQTEDSSIAPVVRELRIVLLGKTGSGKSATGNTILGQQAFTSEISPSSVTATCQKETSHFDERTVSVVDTPGVFDTLIKDDHLKCEIEKCITLSDPGPHILLLVIRLDVRFTEEEKNAVKLIKENFGEEASSYTLVLFTRGDELNGKSIEDYLDKNSELSEFISDCKAGYIVFDNKCMENRTQVADLFEKIDKTVQLNGNHYTRSMYEEAQRKKNSKERWSKWGGYVNTAGNHLIGAAVATAVPAAIMAEEVNAASAVVAAATSIRAISMVAGAGISKAIGWWMKRKGPDTPSSADGERIRVRSEDTPGEGQSSSPSPGVRCHPSRSEAKRP</sequence>
<evidence type="ECO:0000313" key="6">
    <source>
        <dbReference type="Ensembl" id="ENSSLUP00000000989.1"/>
    </source>
</evidence>
<organism evidence="6 7">
    <name type="scientific">Sander lucioperca</name>
    <name type="common">Pike-perch</name>
    <name type="synonym">Perca lucioperca</name>
    <dbReference type="NCBI Taxonomy" id="283035"/>
    <lineage>
        <taxon>Eukaryota</taxon>
        <taxon>Metazoa</taxon>
        <taxon>Chordata</taxon>
        <taxon>Craniata</taxon>
        <taxon>Vertebrata</taxon>
        <taxon>Euteleostomi</taxon>
        <taxon>Actinopterygii</taxon>
        <taxon>Neopterygii</taxon>
        <taxon>Teleostei</taxon>
        <taxon>Neoteleostei</taxon>
        <taxon>Acanthomorphata</taxon>
        <taxon>Eupercaria</taxon>
        <taxon>Perciformes</taxon>
        <taxon>Percoidei</taxon>
        <taxon>Percidae</taxon>
        <taxon>Luciopercinae</taxon>
        <taxon>Sander</taxon>
    </lineage>
</organism>
<dbReference type="SUPFAM" id="SSF52540">
    <property type="entry name" value="P-loop containing nucleoside triphosphate hydrolases"/>
    <property type="match status" value="1"/>
</dbReference>
<dbReference type="Proteomes" id="UP000694568">
    <property type="component" value="Unplaced"/>
</dbReference>
<dbReference type="PANTHER" id="PTHR10903">
    <property type="entry name" value="GTPASE, IMAP FAMILY MEMBER-RELATED"/>
    <property type="match status" value="1"/>
</dbReference>
<keyword evidence="2" id="KW-0547">Nucleotide-binding</keyword>
<dbReference type="GeneTree" id="ENSGT01140000282522"/>
<name>A0A8C9WSG7_SANLU</name>
<evidence type="ECO:0000256" key="2">
    <source>
        <dbReference type="ARBA" id="ARBA00022741"/>
    </source>
</evidence>
<dbReference type="InterPro" id="IPR027417">
    <property type="entry name" value="P-loop_NTPase"/>
</dbReference>
<dbReference type="GO" id="GO:0005525">
    <property type="term" value="F:GTP binding"/>
    <property type="evidence" value="ECO:0007669"/>
    <property type="project" value="UniProtKB-KW"/>
</dbReference>
<evidence type="ECO:0000259" key="5">
    <source>
        <dbReference type="PROSITE" id="PS51720"/>
    </source>
</evidence>
<dbReference type="CDD" id="cd01852">
    <property type="entry name" value="AIG1"/>
    <property type="match status" value="1"/>
</dbReference>
<comment type="similarity">
    <text evidence="1">Belongs to the TRAFAC class TrmE-Era-EngA-EngB-Septin-like GTPase superfamily. AIG1/Toc34/Toc159-like paraseptin GTPase family. IAN subfamily.</text>
</comment>
<dbReference type="PROSITE" id="PS51720">
    <property type="entry name" value="G_AIG1"/>
    <property type="match status" value="1"/>
</dbReference>
<dbReference type="AlphaFoldDB" id="A0A8C9WSG7"/>
<accession>A0A8C9WSG7</accession>
<evidence type="ECO:0000256" key="3">
    <source>
        <dbReference type="ARBA" id="ARBA00023134"/>
    </source>
</evidence>
<feature type="compositionally biased region" description="Low complexity" evidence="4">
    <location>
        <begin position="309"/>
        <end position="319"/>
    </location>
</feature>
<feature type="region of interest" description="Disordered" evidence="4">
    <location>
        <begin position="287"/>
        <end position="332"/>
    </location>
</feature>
<keyword evidence="3" id="KW-0342">GTP-binding</keyword>
<dbReference type="FunFam" id="3.40.50.300:FF:000366">
    <property type="entry name" value="GTPase, IMAP family member 2"/>
    <property type="match status" value="1"/>
</dbReference>
<dbReference type="InterPro" id="IPR045058">
    <property type="entry name" value="GIMA/IAN/Toc"/>
</dbReference>
<dbReference type="Pfam" id="PF04548">
    <property type="entry name" value="AIG1"/>
    <property type="match status" value="1"/>
</dbReference>
<protein>
    <submittedName>
        <fullName evidence="6">Zgc:171452</fullName>
    </submittedName>
</protein>
<dbReference type="Ensembl" id="ENSSLUT00000001036.1">
    <property type="protein sequence ID" value="ENSSLUP00000000989.1"/>
    <property type="gene ID" value="ENSSLUG00000000532.1"/>
</dbReference>
<dbReference type="Gene3D" id="3.40.50.300">
    <property type="entry name" value="P-loop containing nucleotide triphosphate hydrolases"/>
    <property type="match status" value="1"/>
</dbReference>
<feature type="domain" description="AIG1-type G" evidence="5">
    <location>
        <begin position="12"/>
        <end position="211"/>
    </location>
</feature>
<keyword evidence="7" id="KW-1185">Reference proteome</keyword>
<evidence type="ECO:0000313" key="7">
    <source>
        <dbReference type="Proteomes" id="UP000694568"/>
    </source>
</evidence>
<reference evidence="6" key="1">
    <citation type="submission" date="2025-08" db="UniProtKB">
        <authorList>
            <consortium name="Ensembl"/>
        </authorList>
    </citation>
    <scope>IDENTIFICATION</scope>
</reference>